<organism evidence="1 2">
    <name type="scientific">Peronospora belbahrii</name>
    <dbReference type="NCBI Taxonomy" id="622444"/>
    <lineage>
        <taxon>Eukaryota</taxon>
        <taxon>Sar</taxon>
        <taxon>Stramenopiles</taxon>
        <taxon>Oomycota</taxon>
        <taxon>Peronosporomycetes</taxon>
        <taxon>Peronosporales</taxon>
        <taxon>Peronosporaceae</taxon>
        <taxon>Peronospora</taxon>
    </lineage>
</organism>
<dbReference type="AlphaFoldDB" id="A0AAU9L842"/>
<gene>
    <name evidence="1" type="ORF">PBS003_LOCUS3033</name>
</gene>
<proteinExistence type="predicted"/>
<comment type="caution">
    <text evidence="1">The sequence shown here is derived from an EMBL/GenBank/DDBJ whole genome shotgun (WGS) entry which is preliminary data.</text>
</comment>
<evidence type="ECO:0000313" key="2">
    <source>
        <dbReference type="Proteomes" id="UP001160483"/>
    </source>
</evidence>
<dbReference type="Proteomes" id="UP001160483">
    <property type="component" value="Unassembled WGS sequence"/>
</dbReference>
<accession>A0AAU9L842</accession>
<dbReference type="EMBL" id="CAKKTJ010000147">
    <property type="protein sequence ID" value="CAH0476246.1"/>
    <property type="molecule type" value="Genomic_DNA"/>
</dbReference>
<reference evidence="1" key="1">
    <citation type="submission" date="2021-11" db="EMBL/GenBank/DDBJ databases">
        <authorList>
            <person name="Islam A."/>
            <person name="Islam S."/>
            <person name="Flora M.S."/>
            <person name="Rahman M."/>
            <person name="Ziaur R.M."/>
            <person name="Epstein J.H."/>
            <person name="Hassan M."/>
            <person name="Klassen M."/>
            <person name="Woodard K."/>
            <person name="Webb A."/>
            <person name="Webby R.J."/>
            <person name="El Zowalaty M.E."/>
        </authorList>
    </citation>
    <scope>NUCLEOTIDE SEQUENCE</scope>
    <source>
        <strain evidence="1">Pbs3</strain>
    </source>
</reference>
<name>A0AAU9L842_9STRA</name>
<evidence type="ECO:0000313" key="1">
    <source>
        <dbReference type="EMBL" id="CAH0476246.1"/>
    </source>
</evidence>
<protein>
    <submittedName>
        <fullName evidence="1">Uncharacterized protein</fullName>
    </submittedName>
</protein>
<sequence length="155" mass="18054">MVLDSLQYSCCHWDVACKRIKATYLSTDEGKLNLTKMERKIRKTILMSLQVELAVLYRTEPTGSTILAALTKHNANWMLTVAVFHKVQRLEEELRSRKYHVNEIHRVHSLPAKIDEFALIETQNWCGNAPAKDMEDLEEQIRTTRSRHTEDECLL</sequence>